<name>A0A412B4U5_BACUN</name>
<dbReference type="EMBL" id="QRTH01000015">
    <property type="protein sequence ID" value="RGQ47528.1"/>
    <property type="molecule type" value="Genomic_DNA"/>
</dbReference>
<evidence type="ECO:0008006" key="3">
    <source>
        <dbReference type="Google" id="ProtNLM"/>
    </source>
</evidence>
<sequence length="428" mass="50635">MNTSKAGKKEKDALIKRNNSAPDFPSTLILSRSQMIVERYIQEYSYNLEDYIQNRRILTVDIDIQTLRNWYPTKHWKKDLENTCLYMMNARKGISTKGGFELYSLLTFAELDDTGLHVNVDPMVLQKYIIASNTPNTLIDFGLSNKFKGAYTHEFYWLTCLHDQPSSGYKFDLTPEWIKNKFGVKYQNSNIKLQIIIPAQKEIKELYDNKLCPRYFTFEEVRQVVGKCTKIIKWECTIHNENREDKRKIEANKAYREIDKFLTNNLPKYRINVLEQIRLFDAEQIIRIWMRLNKFENSDKNEIRNKTAYLIFILDKYGISAKQKKKNASSITSAPLFEKEEKDTVAGISYWNECLKHIDESPNTSKEVKALFKQLYFYSYTEEEEENLITFQTSKECYTAIETYFTEVFAAVLQRYFPSPIKVFYKVH</sequence>
<evidence type="ECO:0000313" key="1">
    <source>
        <dbReference type="EMBL" id="RGQ47528.1"/>
    </source>
</evidence>
<organism evidence="1 2">
    <name type="scientific">Bacteroides uniformis</name>
    <dbReference type="NCBI Taxonomy" id="820"/>
    <lineage>
        <taxon>Bacteria</taxon>
        <taxon>Pseudomonadati</taxon>
        <taxon>Bacteroidota</taxon>
        <taxon>Bacteroidia</taxon>
        <taxon>Bacteroidales</taxon>
        <taxon>Bacteroidaceae</taxon>
        <taxon>Bacteroides</taxon>
    </lineage>
</organism>
<evidence type="ECO:0000313" key="2">
    <source>
        <dbReference type="Proteomes" id="UP000283680"/>
    </source>
</evidence>
<accession>A0A412B4U5</accession>
<dbReference type="Proteomes" id="UP000283680">
    <property type="component" value="Unassembled WGS sequence"/>
</dbReference>
<dbReference type="RefSeq" id="WP_117974832.1">
    <property type="nucleotide sequence ID" value="NZ_CAXKYG010000021.1"/>
</dbReference>
<protein>
    <recommendedName>
        <fullName evidence="3">Replication initiation protein</fullName>
    </recommendedName>
</protein>
<dbReference type="InterPro" id="IPR036388">
    <property type="entry name" value="WH-like_DNA-bd_sf"/>
</dbReference>
<proteinExistence type="predicted"/>
<gene>
    <name evidence="1" type="ORF">DWY92_19120</name>
</gene>
<reference evidence="1 2" key="1">
    <citation type="submission" date="2018-08" db="EMBL/GenBank/DDBJ databases">
        <title>A genome reference for cultivated species of the human gut microbiota.</title>
        <authorList>
            <person name="Zou Y."/>
            <person name="Xue W."/>
            <person name="Luo G."/>
        </authorList>
    </citation>
    <scope>NUCLEOTIDE SEQUENCE [LARGE SCALE GENOMIC DNA]</scope>
    <source>
        <strain evidence="1 2">AF28-11</strain>
    </source>
</reference>
<dbReference type="Gene3D" id="1.10.10.10">
    <property type="entry name" value="Winged helix-like DNA-binding domain superfamily/Winged helix DNA-binding domain"/>
    <property type="match status" value="1"/>
</dbReference>
<dbReference type="AlphaFoldDB" id="A0A412B4U5"/>
<comment type="caution">
    <text evidence="1">The sequence shown here is derived from an EMBL/GenBank/DDBJ whole genome shotgun (WGS) entry which is preliminary data.</text>
</comment>